<keyword evidence="3" id="KW-0804">Transcription</keyword>
<reference evidence="7" key="1">
    <citation type="submission" date="2020-03" db="EMBL/GenBank/DDBJ databases">
        <title>LcNAC40-LcVPE regulatory module contributes to fruit abscission by promoting autolytic programmed cell death in litchi.</title>
        <authorList>
            <person name="Li C."/>
            <person name="Ning X."/>
            <person name="Zhao M."/>
            <person name="Wen Z."/>
            <person name="Kou L."/>
            <person name="Ma X."/>
            <person name="Peng M."/>
            <person name="Yang Y."/>
            <person name="Wu H."/>
            <person name="Li J."/>
        </authorList>
    </citation>
    <scope>NUCLEOTIDE SEQUENCE</scope>
</reference>
<dbReference type="InterPro" id="IPR003441">
    <property type="entry name" value="NAC-dom"/>
</dbReference>
<keyword evidence="2" id="KW-0238">DNA-binding</keyword>
<dbReference type="PANTHER" id="PTHR31719:SF179">
    <property type="entry name" value="OS08G0148400 PROTEIN"/>
    <property type="match status" value="1"/>
</dbReference>
<dbReference type="AlphaFoldDB" id="A0A8K1HZQ4"/>
<evidence type="ECO:0000256" key="3">
    <source>
        <dbReference type="ARBA" id="ARBA00023163"/>
    </source>
</evidence>
<evidence type="ECO:0000256" key="2">
    <source>
        <dbReference type="ARBA" id="ARBA00023125"/>
    </source>
</evidence>
<accession>A0A8K1HZQ4</accession>
<dbReference type="Gene3D" id="2.170.150.80">
    <property type="entry name" value="NAC domain"/>
    <property type="match status" value="1"/>
</dbReference>
<dbReference type="GO" id="GO:0003677">
    <property type="term" value="F:DNA binding"/>
    <property type="evidence" value="ECO:0007669"/>
    <property type="project" value="UniProtKB-KW"/>
</dbReference>
<evidence type="ECO:0000313" key="7">
    <source>
        <dbReference type="EMBL" id="UBT01688.1"/>
    </source>
</evidence>
<feature type="domain" description="NAC" evidence="6">
    <location>
        <begin position="46"/>
        <end position="204"/>
    </location>
</feature>
<dbReference type="PROSITE" id="PS51005">
    <property type="entry name" value="NAC"/>
    <property type="match status" value="1"/>
</dbReference>
<evidence type="ECO:0000256" key="1">
    <source>
        <dbReference type="ARBA" id="ARBA00023015"/>
    </source>
</evidence>
<protein>
    <submittedName>
        <fullName evidence="7">NAC transcription factor 84</fullName>
    </submittedName>
</protein>
<evidence type="ECO:0000256" key="4">
    <source>
        <dbReference type="ARBA" id="ARBA00023242"/>
    </source>
</evidence>
<evidence type="ECO:0000259" key="6">
    <source>
        <dbReference type="PROSITE" id="PS51005"/>
    </source>
</evidence>
<dbReference type="InterPro" id="IPR036093">
    <property type="entry name" value="NAC_dom_sf"/>
</dbReference>
<name>A0A8K1HZQ4_LITCN</name>
<dbReference type="SMR" id="A0A8K1HZQ4"/>
<keyword evidence="1" id="KW-0805">Transcription regulation</keyword>
<evidence type="ECO:0000256" key="5">
    <source>
        <dbReference type="SAM" id="MobiDB-lite"/>
    </source>
</evidence>
<feature type="region of interest" description="Disordered" evidence="5">
    <location>
        <begin position="1"/>
        <end position="28"/>
    </location>
</feature>
<dbReference type="Pfam" id="PF02365">
    <property type="entry name" value="NAM"/>
    <property type="match status" value="1"/>
</dbReference>
<keyword evidence="4" id="KW-0539">Nucleus</keyword>
<dbReference type="PANTHER" id="PTHR31719">
    <property type="entry name" value="NAC TRANSCRIPTION FACTOR 56"/>
    <property type="match status" value="1"/>
</dbReference>
<dbReference type="GO" id="GO:0006355">
    <property type="term" value="P:regulation of DNA-templated transcription"/>
    <property type="evidence" value="ECO:0007669"/>
    <property type="project" value="InterPro"/>
</dbReference>
<organism evidence="7">
    <name type="scientific">Litchi chinensis</name>
    <name type="common">Lychee</name>
    <dbReference type="NCBI Taxonomy" id="151069"/>
    <lineage>
        <taxon>Eukaryota</taxon>
        <taxon>Viridiplantae</taxon>
        <taxon>Streptophyta</taxon>
        <taxon>Embryophyta</taxon>
        <taxon>Tracheophyta</taxon>
        <taxon>Spermatophyta</taxon>
        <taxon>Magnoliopsida</taxon>
        <taxon>eudicotyledons</taxon>
        <taxon>Gunneridae</taxon>
        <taxon>Pentapetalae</taxon>
        <taxon>rosids</taxon>
        <taxon>malvids</taxon>
        <taxon>Sapindales</taxon>
        <taxon>Sapindaceae</taxon>
        <taxon>Litchi</taxon>
    </lineage>
</organism>
<dbReference type="EMBL" id="MT275572">
    <property type="protein sequence ID" value="UBT01688.1"/>
    <property type="molecule type" value="mRNA"/>
</dbReference>
<feature type="compositionally biased region" description="Low complexity" evidence="5">
    <location>
        <begin position="1"/>
        <end position="19"/>
    </location>
</feature>
<dbReference type="SUPFAM" id="SSF101941">
    <property type="entry name" value="NAC domain"/>
    <property type="match status" value="1"/>
</dbReference>
<proteinExistence type="evidence at transcript level"/>
<sequence>METNPSINSSSSSSININNASKPDQKPKILSHHHHIPIEDEYWKKFPVGYRFCPRDEELLVHYLRKKVLNHPLPPNKIAEVNIYNHNPEDLAEFYKAYKEDDVYYFFTPTDRKYPNGDRPSRAAGSGYWKATGAKKPVNYHGETVGYRNALVFYRGKPPNGAKTDWIMHEFKVDDKFRAQNPPPTRDVSCMRLDDWVLCKIYHKPGRSFKARNAEESHQHHDNNTCKARFGRSFKARNMEEDHQHHDNNTYKAHQNEPTTVMASTPSPQLNLPNDGDIMVHDQNQEINNNKIMESGSKLPFQDDPIWNNYINQENYYINQESFGYQESFGLHMGWIDNANNYNNPYL</sequence>